<evidence type="ECO:0000256" key="4">
    <source>
        <dbReference type="ARBA" id="ARBA00022728"/>
    </source>
</evidence>
<name>A0AB34IF25_PRYPA</name>
<dbReference type="PANTHER" id="PTHR43979:SF1">
    <property type="entry name" value="PRE-MRNA-PROCESSING FACTOR 17"/>
    <property type="match status" value="1"/>
</dbReference>
<feature type="repeat" description="WD" evidence="9">
    <location>
        <begin position="512"/>
        <end position="540"/>
    </location>
</feature>
<evidence type="ECO:0000256" key="9">
    <source>
        <dbReference type="PROSITE-ProRule" id="PRU00221"/>
    </source>
</evidence>
<dbReference type="Pfam" id="PF00400">
    <property type="entry name" value="WD40"/>
    <property type="match status" value="5"/>
</dbReference>
<dbReference type="InterPro" id="IPR020472">
    <property type="entry name" value="WD40_PAC1"/>
</dbReference>
<dbReference type="PANTHER" id="PTHR43979">
    <property type="entry name" value="PRE-MRNA-PROCESSING FACTOR 17"/>
    <property type="match status" value="1"/>
</dbReference>
<dbReference type="InterPro" id="IPR036322">
    <property type="entry name" value="WD40_repeat_dom_sf"/>
</dbReference>
<evidence type="ECO:0000256" key="1">
    <source>
        <dbReference type="ARBA" id="ARBA00004123"/>
    </source>
</evidence>
<feature type="repeat" description="WD" evidence="9">
    <location>
        <begin position="409"/>
        <end position="441"/>
    </location>
</feature>
<keyword evidence="2 9" id="KW-0853">WD repeat</keyword>
<dbReference type="FunFam" id="2.130.10.10:FF:000034">
    <property type="entry name" value="Pre-mRNA-processing factor 17, putative"/>
    <property type="match status" value="1"/>
</dbReference>
<feature type="region of interest" description="Disordered" evidence="10">
    <location>
        <begin position="134"/>
        <end position="153"/>
    </location>
</feature>
<evidence type="ECO:0000256" key="5">
    <source>
        <dbReference type="ARBA" id="ARBA00022737"/>
    </source>
</evidence>
<dbReference type="PRINTS" id="PR00320">
    <property type="entry name" value="GPROTEINBRPT"/>
</dbReference>
<feature type="region of interest" description="Disordered" evidence="10">
    <location>
        <begin position="214"/>
        <end position="239"/>
    </location>
</feature>
<feature type="repeat" description="WD" evidence="9">
    <location>
        <begin position="279"/>
        <end position="313"/>
    </location>
</feature>
<keyword evidence="12" id="KW-1185">Reference proteome</keyword>
<dbReference type="InterPro" id="IPR032847">
    <property type="entry name" value="PRPF17"/>
</dbReference>
<evidence type="ECO:0000256" key="3">
    <source>
        <dbReference type="ARBA" id="ARBA00022664"/>
    </source>
</evidence>
<keyword evidence="4" id="KW-0747">Spliceosome</keyword>
<dbReference type="GO" id="GO:0003729">
    <property type="term" value="F:mRNA binding"/>
    <property type="evidence" value="ECO:0007669"/>
    <property type="project" value="TreeGrafter"/>
</dbReference>
<reference evidence="11 12" key="1">
    <citation type="journal article" date="2024" name="Science">
        <title>Giant polyketide synthase enzymes in the biosynthesis of giant marine polyether toxins.</title>
        <authorList>
            <person name="Fallon T.R."/>
            <person name="Shende V.V."/>
            <person name="Wierzbicki I.H."/>
            <person name="Pendleton A.L."/>
            <person name="Watervoot N.F."/>
            <person name="Auber R.P."/>
            <person name="Gonzalez D.J."/>
            <person name="Wisecaver J.H."/>
            <person name="Moore B.S."/>
        </authorList>
    </citation>
    <scope>NUCLEOTIDE SEQUENCE [LARGE SCALE GENOMIC DNA]</scope>
    <source>
        <strain evidence="11 12">12B1</strain>
    </source>
</reference>
<evidence type="ECO:0000256" key="8">
    <source>
        <dbReference type="ARBA" id="ARBA00068146"/>
    </source>
</evidence>
<dbReference type="InterPro" id="IPR019775">
    <property type="entry name" value="WD40_repeat_CS"/>
</dbReference>
<dbReference type="AlphaFoldDB" id="A0AB34IF25"/>
<dbReference type="SUPFAM" id="SSF50978">
    <property type="entry name" value="WD40 repeat-like"/>
    <property type="match status" value="1"/>
</dbReference>
<dbReference type="InterPro" id="IPR015943">
    <property type="entry name" value="WD40/YVTN_repeat-like_dom_sf"/>
</dbReference>
<keyword evidence="3" id="KW-0507">mRNA processing</keyword>
<dbReference type="Proteomes" id="UP001515480">
    <property type="component" value="Unassembled WGS sequence"/>
</dbReference>
<evidence type="ECO:0000256" key="7">
    <source>
        <dbReference type="ARBA" id="ARBA00023242"/>
    </source>
</evidence>
<dbReference type="PROSITE" id="PS50294">
    <property type="entry name" value="WD_REPEATS_REGION"/>
    <property type="match status" value="3"/>
</dbReference>
<feature type="compositionally biased region" description="Polar residues" evidence="10">
    <location>
        <begin position="134"/>
        <end position="143"/>
    </location>
</feature>
<proteinExistence type="predicted"/>
<dbReference type="SMART" id="SM00320">
    <property type="entry name" value="WD40"/>
    <property type="match status" value="6"/>
</dbReference>
<protein>
    <recommendedName>
        <fullName evidence="8">Pre-mRNA-processing factor 17</fullName>
    </recommendedName>
</protein>
<dbReference type="Gene3D" id="2.130.10.10">
    <property type="entry name" value="YVTN repeat-like/Quinoprotein amine dehydrogenase"/>
    <property type="match status" value="1"/>
</dbReference>
<feature type="compositionally biased region" description="Low complexity" evidence="10">
    <location>
        <begin position="1"/>
        <end position="12"/>
    </location>
</feature>
<dbReference type="GO" id="GO:0071013">
    <property type="term" value="C:catalytic step 2 spliceosome"/>
    <property type="evidence" value="ECO:0007669"/>
    <property type="project" value="InterPro"/>
</dbReference>
<organism evidence="11 12">
    <name type="scientific">Prymnesium parvum</name>
    <name type="common">Toxic golden alga</name>
    <dbReference type="NCBI Taxonomy" id="97485"/>
    <lineage>
        <taxon>Eukaryota</taxon>
        <taxon>Haptista</taxon>
        <taxon>Haptophyta</taxon>
        <taxon>Prymnesiophyceae</taxon>
        <taxon>Prymnesiales</taxon>
        <taxon>Prymnesiaceae</taxon>
        <taxon>Prymnesium</taxon>
    </lineage>
</organism>
<evidence type="ECO:0000313" key="11">
    <source>
        <dbReference type="EMBL" id="KAL1496431.1"/>
    </source>
</evidence>
<dbReference type="EMBL" id="JBGBPQ010000029">
    <property type="protein sequence ID" value="KAL1496431.1"/>
    <property type="molecule type" value="Genomic_DNA"/>
</dbReference>
<feature type="compositionally biased region" description="Basic and acidic residues" evidence="10">
    <location>
        <begin position="214"/>
        <end position="237"/>
    </location>
</feature>
<keyword evidence="7" id="KW-0539">Nucleus</keyword>
<keyword evidence="5" id="KW-0677">Repeat</keyword>
<gene>
    <name evidence="11" type="ORF">AB1Y20_016386</name>
</gene>
<dbReference type="CDD" id="cd00200">
    <property type="entry name" value="WD40"/>
    <property type="match status" value="1"/>
</dbReference>
<evidence type="ECO:0000256" key="2">
    <source>
        <dbReference type="ARBA" id="ARBA00022574"/>
    </source>
</evidence>
<evidence type="ECO:0000313" key="12">
    <source>
        <dbReference type="Proteomes" id="UP001515480"/>
    </source>
</evidence>
<accession>A0AB34IF25</accession>
<dbReference type="InterPro" id="IPR001680">
    <property type="entry name" value="WD40_rpt"/>
</dbReference>
<feature type="repeat" description="WD" evidence="9">
    <location>
        <begin position="541"/>
        <end position="574"/>
    </location>
</feature>
<feature type="region of interest" description="Disordered" evidence="10">
    <location>
        <begin position="1"/>
        <end position="28"/>
    </location>
</feature>
<dbReference type="PROSITE" id="PS50082">
    <property type="entry name" value="WD_REPEATS_2"/>
    <property type="match status" value="5"/>
</dbReference>
<dbReference type="PROSITE" id="PS00678">
    <property type="entry name" value="WD_REPEATS_1"/>
    <property type="match status" value="1"/>
</dbReference>
<evidence type="ECO:0000256" key="10">
    <source>
        <dbReference type="SAM" id="MobiDB-lite"/>
    </source>
</evidence>
<dbReference type="GO" id="GO:0000398">
    <property type="term" value="P:mRNA splicing, via spliceosome"/>
    <property type="evidence" value="ECO:0007669"/>
    <property type="project" value="InterPro"/>
</dbReference>
<evidence type="ECO:0000256" key="6">
    <source>
        <dbReference type="ARBA" id="ARBA00023187"/>
    </source>
</evidence>
<sequence>MATSALGLLASAYDDDDDSPPPAAPPALPIVVNTAPLVADDRPREHELASWDAIRRAAPDKARGQTVLYQNPEYDALWAAEQGPSLHAAEQRAAGVKAKSHFAGSVETYHPSSTFAFEEQYHTFNAFGFAADPSNSGRQSFQSDGAGPSLAPTDAIVGDAAKWQEARGQSVFSMKAPLTSKMEEQRKRLRLDETYAPIPSAEPELTKEQAEAIAARHKEEKRKREGRPELQAEKPMEEQSVFHGTDMRDYQGRSWLTPPVDIREEEHECFIPKRWVHTWSGHTKGVAAIRWFPGNGHLLLSAGMDTKVKIWDVFNTKKCMRTYMGHAAAVRDICFTNDGRRFVTCSYDRYLKLWDTETGECISALTNKKLPYCVQINPDADKQNIIMAGCSNKHIVQYDANTGKVEQIYDQHLGAVNTITFCEENRKFATTADDKKMLIWEFGIPVPIKHIADPTQHSMPAVTKTPNDKWMLCQNLDNQITTYSAQDRFKLNRKKTFKGHVVAGYACKPGVSPDGNYVMSGDTDGRLWFWDWKTCKVFRKLKCHDQVCIQAIWHPVETSKVATCSWDGTIKYWD</sequence>
<comment type="caution">
    <text evidence="11">The sequence shown here is derived from an EMBL/GenBank/DDBJ whole genome shotgun (WGS) entry which is preliminary data.</text>
</comment>
<comment type="subcellular location">
    <subcellularLocation>
        <location evidence="1">Nucleus</location>
    </subcellularLocation>
</comment>
<keyword evidence="6" id="KW-0508">mRNA splicing</keyword>
<feature type="repeat" description="WD" evidence="9">
    <location>
        <begin position="323"/>
        <end position="364"/>
    </location>
</feature>